<protein>
    <submittedName>
        <fullName evidence="2">Similar to Saccharomyces cerevisiae YKL094W YJU3 Monoglyceride lipase (MGL)</fullName>
    </submittedName>
</protein>
<dbReference type="InterPro" id="IPR022742">
    <property type="entry name" value="Hydrolase_4"/>
</dbReference>
<comment type="caution">
    <text evidence="2">The sequence shown here is derived from an EMBL/GenBank/DDBJ whole genome shotgun (WGS) entry which is preliminary data.</text>
</comment>
<dbReference type="Proteomes" id="UP000644660">
    <property type="component" value="Unassembled WGS sequence"/>
</dbReference>
<reference evidence="2 3" key="1">
    <citation type="submission" date="2020-05" db="EMBL/GenBank/DDBJ databases">
        <authorList>
            <person name="Casaregola S."/>
            <person name="Devillers H."/>
            <person name="Grondin C."/>
        </authorList>
    </citation>
    <scope>NUCLEOTIDE SEQUENCE [LARGE SCALE GENOMIC DNA]</scope>
    <source>
        <strain evidence="2 3">CLIB 1767</strain>
    </source>
</reference>
<dbReference type="InterPro" id="IPR029058">
    <property type="entry name" value="AB_hydrolase_fold"/>
</dbReference>
<dbReference type="OrthoDB" id="10249433at2759"/>
<evidence type="ECO:0000313" key="2">
    <source>
        <dbReference type="EMBL" id="CAB4257157.1"/>
    </source>
</evidence>
<dbReference type="InterPro" id="IPR051044">
    <property type="entry name" value="MAG_DAG_Lipase"/>
</dbReference>
<dbReference type="PANTHER" id="PTHR11614">
    <property type="entry name" value="PHOSPHOLIPASE-RELATED"/>
    <property type="match status" value="1"/>
</dbReference>
<dbReference type="Gene3D" id="3.40.50.1820">
    <property type="entry name" value="alpha/beta hydrolase"/>
    <property type="match status" value="1"/>
</dbReference>
<organism evidence="2 3">
    <name type="scientific">Maudiozyma barnettii</name>
    <dbReference type="NCBI Taxonomy" id="61262"/>
    <lineage>
        <taxon>Eukaryota</taxon>
        <taxon>Fungi</taxon>
        <taxon>Dikarya</taxon>
        <taxon>Ascomycota</taxon>
        <taxon>Saccharomycotina</taxon>
        <taxon>Saccharomycetes</taxon>
        <taxon>Saccharomycetales</taxon>
        <taxon>Saccharomycetaceae</taxon>
        <taxon>Maudiozyma</taxon>
    </lineage>
</organism>
<feature type="domain" description="Serine aminopeptidase S33" evidence="1">
    <location>
        <begin position="39"/>
        <end position="288"/>
    </location>
</feature>
<gene>
    <name evidence="2" type="ORF">KABA2_13S04246</name>
</gene>
<dbReference type="RefSeq" id="XP_041409001.1">
    <property type="nucleotide sequence ID" value="XM_041553067.1"/>
</dbReference>
<dbReference type="EMBL" id="CAEFZW010000013">
    <property type="protein sequence ID" value="CAB4257157.1"/>
    <property type="molecule type" value="Genomic_DNA"/>
</dbReference>
<sequence length="310" mass="35087">MSYPYPYKIETEEPPLQYEEFDGAKFGYMLWPSHAATNQVKGRILLVHGFGEYTRIQYRLMDHLSQQGYESFTFDQRGAGVTSPDKTKGLTNELHTFKDLEHFIKKNLKETQASGIPLYLWGHSMGGGIILNYACQGQHKQDIAGYIGSGPLIILHRHSAPNKITQFIAPALANCLPNVTIDTGLDLDGITNDSEYRNFLAHDPMSVPLKGSFRQIQDFLKRGKRLYDDKGNYIEKNYPTEKPIIIFHGADDTINDPHGSEVFIEKCPAADKTLRLLPGMKHSIFSLEKEPQVKAAFNELVTWLDAHTQE</sequence>
<accession>A0A8H2VKM8</accession>
<dbReference type="GeneID" id="64860266"/>
<keyword evidence="3" id="KW-1185">Reference proteome</keyword>
<evidence type="ECO:0000259" key="1">
    <source>
        <dbReference type="Pfam" id="PF12146"/>
    </source>
</evidence>
<proteinExistence type="predicted"/>
<dbReference type="SUPFAM" id="SSF53474">
    <property type="entry name" value="alpha/beta-Hydrolases"/>
    <property type="match status" value="1"/>
</dbReference>
<evidence type="ECO:0000313" key="3">
    <source>
        <dbReference type="Proteomes" id="UP000644660"/>
    </source>
</evidence>
<dbReference type="AlphaFoldDB" id="A0A8H2VKM8"/>
<dbReference type="Pfam" id="PF12146">
    <property type="entry name" value="Hydrolase_4"/>
    <property type="match status" value="1"/>
</dbReference>
<name>A0A8H2VKM8_9SACH</name>